<protein>
    <submittedName>
        <fullName evidence="1">Uncharacterized protein</fullName>
    </submittedName>
</protein>
<dbReference type="EMBL" id="BPLR01007051">
    <property type="protein sequence ID" value="GIY14244.1"/>
    <property type="molecule type" value="Genomic_DNA"/>
</dbReference>
<organism evidence="1 2">
    <name type="scientific">Caerostris extrusa</name>
    <name type="common">Bark spider</name>
    <name type="synonym">Caerostris bankana</name>
    <dbReference type="NCBI Taxonomy" id="172846"/>
    <lineage>
        <taxon>Eukaryota</taxon>
        <taxon>Metazoa</taxon>
        <taxon>Ecdysozoa</taxon>
        <taxon>Arthropoda</taxon>
        <taxon>Chelicerata</taxon>
        <taxon>Arachnida</taxon>
        <taxon>Araneae</taxon>
        <taxon>Araneomorphae</taxon>
        <taxon>Entelegynae</taxon>
        <taxon>Araneoidea</taxon>
        <taxon>Araneidae</taxon>
        <taxon>Caerostris</taxon>
    </lineage>
</organism>
<proteinExistence type="predicted"/>
<gene>
    <name evidence="1" type="ORF">CEXT_733241</name>
</gene>
<evidence type="ECO:0000313" key="2">
    <source>
        <dbReference type="Proteomes" id="UP001054945"/>
    </source>
</evidence>
<dbReference type="Proteomes" id="UP001054945">
    <property type="component" value="Unassembled WGS sequence"/>
</dbReference>
<dbReference type="AlphaFoldDB" id="A0AAV4R0X1"/>
<evidence type="ECO:0000313" key="1">
    <source>
        <dbReference type="EMBL" id="GIY14244.1"/>
    </source>
</evidence>
<keyword evidence="2" id="KW-1185">Reference proteome</keyword>
<name>A0AAV4R0X1_CAEEX</name>
<accession>A0AAV4R0X1</accession>
<sequence>MLTDTKTLLNTCQKSALSENRKSYDIKRLFFMGTRRVLFQVFLGEYKMRLEAARVSEAVPFILTSLASILWTRTKYGICF</sequence>
<reference evidence="1 2" key="1">
    <citation type="submission" date="2021-06" db="EMBL/GenBank/DDBJ databases">
        <title>Caerostris extrusa draft genome.</title>
        <authorList>
            <person name="Kono N."/>
            <person name="Arakawa K."/>
        </authorList>
    </citation>
    <scope>NUCLEOTIDE SEQUENCE [LARGE SCALE GENOMIC DNA]</scope>
</reference>
<comment type="caution">
    <text evidence="1">The sequence shown here is derived from an EMBL/GenBank/DDBJ whole genome shotgun (WGS) entry which is preliminary data.</text>
</comment>